<dbReference type="InterPro" id="IPR032675">
    <property type="entry name" value="LRR_dom_sf"/>
</dbReference>
<dbReference type="PANTHER" id="PTHR31639">
    <property type="entry name" value="F-BOX PROTEIN-LIKE"/>
    <property type="match status" value="1"/>
</dbReference>
<dbReference type="Gene3D" id="3.80.10.10">
    <property type="entry name" value="Ribonuclease Inhibitor"/>
    <property type="match status" value="1"/>
</dbReference>
<dbReference type="CDD" id="cd09917">
    <property type="entry name" value="F-box_SF"/>
    <property type="match status" value="1"/>
</dbReference>
<feature type="domain" description="F-box" evidence="1">
    <location>
        <begin position="15"/>
        <end position="64"/>
    </location>
</feature>
<reference evidence="2" key="1">
    <citation type="submission" date="2021-05" db="EMBL/GenBank/DDBJ databases">
        <authorList>
            <person name="Alioto T."/>
            <person name="Alioto T."/>
            <person name="Gomez Garrido J."/>
        </authorList>
    </citation>
    <scope>NUCLEOTIDE SEQUENCE</scope>
</reference>
<proteinExistence type="predicted"/>
<dbReference type="InterPro" id="IPR001810">
    <property type="entry name" value="F-box_dom"/>
</dbReference>
<dbReference type="SUPFAM" id="SSF52047">
    <property type="entry name" value="RNI-like"/>
    <property type="match status" value="1"/>
</dbReference>
<organism evidence="2">
    <name type="scientific">Culex pipiens</name>
    <name type="common">House mosquito</name>
    <dbReference type="NCBI Taxonomy" id="7175"/>
    <lineage>
        <taxon>Eukaryota</taxon>
        <taxon>Metazoa</taxon>
        <taxon>Ecdysozoa</taxon>
        <taxon>Arthropoda</taxon>
        <taxon>Hexapoda</taxon>
        <taxon>Insecta</taxon>
        <taxon>Pterygota</taxon>
        <taxon>Neoptera</taxon>
        <taxon>Endopterygota</taxon>
        <taxon>Diptera</taxon>
        <taxon>Nematocera</taxon>
        <taxon>Culicoidea</taxon>
        <taxon>Culicidae</taxon>
        <taxon>Culicinae</taxon>
        <taxon>Culicini</taxon>
        <taxon>Culex</taxon>
        <taxon>Culex</taxon>
    </lineage>
</organism>
<dbReference type="Pfam" id="PF12937">
    <property type="entry name" value="F-box-like"/>
    <property type="match status" value="1"/>
</dbReference>
<accession>A0A8D8DAY7</accession>
<dbReference type="Gene3D" id="1.20.1280.50">
    <property type="match status" value="1"/>
</dbReference>
<dbReference type="InterPro" id="IPR036047">
    <property type="entry name" value="F-box-like_dom_sf"/>
</dbReference>
<protein>
    <submittedName>
        <fullName evidence="2">(northern house mosquito) hypothetical protein</fullName>
    </submittedName>
</protein>
<dbReference type="AlphaFoldDB" id="A0A8D8DAY7"/>
<evidence type="ECO:0000313" key="2">
    <source>
        <dbReference type="EMBL" id="CAG6505675.1"/>
    </source>
</evidence>
<dbReference type="SUPFAM" id="SSF81383">
    <property type="entry name" value="F-box domain"/>
    <property type="match status" value="1"/>
</dbReference>
<dbReference type="EMBL" id="HBUE01151790">
    <property type="protein sequence ID" value="CAG6505675.1"/>
    <property type="molecule type" value="Transcribed_RNA"/>
</dbReference>
<evidence type="ECO:0000259" key="1">
    <source>
        <dbReference type="PROSITE" id="PS50181"/>
    </source>
</evidence>
<name>A0A8D8DAY7_CULPI</name>
<dbReference type="PANTHER" id="PTHR31639:SF256">
    <property type="entry name" value="OS07G0242900 PROTEIN"/>
    <property type="match status" value="1"/>
</dbReference>
<dbReference type="PROSITE" id="PS50181">
    <property type="entry name" value="FBOX"/>
    <property type="match status" value="1"/>
</dbReference>
<sequence length="454" mass="52319">MEVKENQSVPTFPVMPSIHDLPNEVLVMIFRLLPFADRLQVCIVCKRWNGLVFSFLDEHIFLCLSQEDRQVPKGALSEYRTYRQVKLCGSTYDGLEDVHGERIEALAAGARSLVLEIREPQKEEFVQLMRKFCHLRSLTMSCEEFFVVDEEDEGRGLLPNLERLAFEQLGDFRDSDSPDLLKLFMRHRTIRHFVIRYCDPDFHKIVLWMDLLEALAPRLLSLSLNINCFLARYPCEMEFKALKVLYLRVQFSVEGFTADELTQAVYRMVNLEDLTIVFFAMVGKHSLKLNGVWQMTKLKKFIANVDSFVLPEIIQPMPHLEQLSIKINDATELQKLKLLCPNLKALEIQSIAFNRELWLPLVTAWPTLEHLNFRVGNQFLGVRMLKTLQSLSNLRKLALSGVYKAANLSILDPVLAIATLQELHVKGTWKGSVSGLNRFCRVFVNEKFVPRSAA</sequence>
<dbReference type="SMART" id="SM00256">
    <property type="entry name" value="FBOX"/>
    <property type="match status" value="1"/>
</dbReference>
<dbReference type="EMBL" id="HBUE01256791">
    <property type="protein sequence ID" value="CAG6556974.1"/>
    <property type="molecule type" value="Transcribed_RNA"/>
</dbReference>